<reference evidence="1" key="1">
    <citation type="submission" date="2019-08" db="EMBL/GenBank/DDBJ databases">
        <authorList>
            <person name="Kucharzyk K."/>
            <person name="Murdoch R.W."/>
            <person name="Higgins S."/>
            <person name="Loffler F."/>
        </authorList>
    </citation>
    <scope>NUCLEOTIDE SEQUENCE</scope>
</reference>
<gene>
    <name evidence="1" type="ORF">SDC9_159816</name>
</gene>
<comment type="caution">
    <text evidence="1">The sequence shown here is derived from an EMBL/GenBank/DDBJ whole genome shotgun (WGS) entry which is preliminary data.</text>
</comment>
<organism evidence="1">
    <name type="scientific">bioreactor metagenome</name>
    <dbReference type="NCBI Taxonomy" id="1076179"/>
    <lineage>
        <taxon>unclassified sequences</taxon>
        <taxon>metagenomes</taxon>
        <taxon>ecological metagenomes</taxon>
    </lineage>
</organism>
<proteinExistence type="predicted"/>
<sequence>MEEIIINEDRVSKASLFVGTMEAKYIKMRLKAANKPPLVIFEVLNIIISPLAAGNKIATTAFAKRVCTP</sequence>
<protein>
    <submittedName>
        <fullName evidence="1">Uncharacterized protein</fullName>
    </submittedName>
</protein>
<name>A0A645FDM0_9ZZZZ</name>
<evidence type="ECO:0000313" key="1">
    <source>
        <dbReference type="EMBL" id="MPN12498.1"/>
    </source>
</evidence>
<dbReference type="EMBL" id="VSSQ01058848">
    <property type="protein sequence ID" value="MPN12498.1"/>
    <property type="molecule type" value="Genomic_DNA"/>
</dbReference>
<dbReference type="AlphaFoldDB" id="A0A645FDM0"/>
<accession>A0A645FDM0</accession>